<dbReference type="SUPFAM" id="SSF53474">
    <property type="entry name" value="alpha/beta-Hydrolases"/>
    <property type="match status" value="1"/>
</dbReference>
<evidence type="ECO:0000313" key="1">
    <source>
        <dbReference type="EMBL" id="PWR20143.1"/>
    </source>
</evidence>
<gene>
    <name evidence="1" type="ORF">DKG74_15765</name>
</gene>
<dbReference type="InterPro" id="IPR006311">
    <property type="entry name" value="TAT_signal"/>
</dbReference>
<proteinExistence type="predicted"/>
<organism evidence="1 2">
    <name type="scientific">Zavarzinia aquatilis</name>
    <dbReference type="NCBI Taxonomy" id="2211142"/>
    <lineage>
        <taxon>Bacteria</taxon>
        <taxon>Pseudomonadati</taxon>
        <taxon>Pseudomonadota</taxon>
        <taxon>Alphaproteobacteria</taxon>
        <taxon>Rhodospirillales</taxon>
        <taxon>Zavarziniaceae</taxon>
        <taxon>Zavarzinia</taxon>
    </lineage>
</organism>
<name>A0A317E412_9PROT</name>
<sequence>MMKPCDSPEAEMPGRVGFSPALSRRALLAGGCALGLAACATAPPPAMVTRRRDFGLLQDDGSRVVLPPGHETGGPWPTVVFLPATDGTAPDLYRYYAEAHATRGGFVALLPPGSSSSADYASGERFAATVDEWRDRVAAMVAAQSGRFGLDPERVGLAGFSLGGDLAWALSLASPAAYCGAIVMGSRCGWRDGDGLSVLAFRGYRFALLRGADESDARAGGMEAARRLLDTTGIANLFDEMPGEHVRAPPPLFMQAADFVLGSGAVAGLTADRWRGTGST</sequence>
<protein>
    <recommendedName>
        <fullName evidence="3">Acyl-CoA:diacylglycerol acyltransferase</fullName>
    </recommendedName>
</protein>
<accession>A0A317E412</accession>
<dbReference type="PROSITE" id="PS51318">
    <property type="entry name" value="TAT"/>
    <property type="match status" value="1"/>
</dbReference>
<dbReference type="Proteomes" id="UP000245461">
    <property type="component" value="Unassembled WGS sequence"/>
</dbReference>
<comment type="caution">
    <text evidence="1">The sequence shown here is derived from an EMBL/GenBank/DDBJ whole genome shotgun (WGS) entry which is preliminary data.</text>
</comment>
<reference evidence="1 2" key="1">
    <citation type="submission" date="2018-05" db="EMBL/GenBank/DDBJ databases">
        <title>Zavarzinia sp. HR-AS.</title>
        <authorList>
            <person name="Lee Y."/>
            <person name="Jeon C.O."/>
        </authorList>
    </citation>
    <scope>NUCLEOTIDE SEQUENCE [LARGE SCALE GENOMIC DNA]</scope>
    <source>
        <strain evidence="1 2">HR-AS</strain>
    </source>
</reference>
<dbReference type="Gene3D" id="3.40.50.1820">
    <property type="entry name" value="alpha/beta hydrolase"/>
    <property type="match status" value="1"/>
</dbReference>
<evidence type="ECO:0000313" key="2">
    <source>
        <dbReference type="Proteomes" id="UP000245461"/>
    </source>
</evidence>
<dbReference type="AlphaFoldDB" id="A0A317E412"/>
<keyword evidence="2" id="KW-1185">Reference proteome</keyword>
<dbReference type="EMBL" id="QGLE01000010">
    <property type="protein sequence ID" value="PWR20143.1"/>
    <property type="molecule type" value="Genomic_DNA"/>
</dbReference>
<evidence type="ECO:0008006" key="3">
    <source>
        <dbReference type="Google" id="ProtNLM"/>
    </source>
</evidence>
<dbReference type="InterPro" id="IPR029058">
    <property type="entry name" value="AB_hydrolase_fold"/>
</dbReference>